<dbReference type="PROSITE" id="PS00165">
    <property type="entry name" value="DEHYDRATASE_SER_THR"/>
    <property type="match status" value="1"/>
</dbReference>
<organism evidence="5 6">
    <name type="scientific">Hymenobacter nivis</name>
    <dbReference type="NCBI Taxonomy" id="1850093"/>
    <lineage>
        <taxon>Bacteria</taxon>
        <taxon>Pseudomonadati</taxon>
        <taxon>Bacteroidota</taxon>
        <taxon>Cytophagia</taxon>
        <taxon>Cytophagales</taxon>
        <taxon>Hymenobacteraceae</taxon>
        <taxon>Hymenobacter</taxon>
    </lineage>
</organism>
<dbReference type="InterPro" id="IPR036052">
    <property type="entry name" value="TrpB-like_PALP_sf"/>
</dbReference>
<dbReference type="GO" id="GO:0006565">
    <property type="term" value="P:L-serine catabolic process"/>
    <property type="evidence" value="ECO:0007669"/>
    <property type="project" value="TreeGrafter"/>
</dbReference>
<comment type="cofactor">
    <cofactor evidence="1">
        <name>pyridoxal 5'-phosphate</name>
        <dbReference type="ChEBI" id="CHEBI:597326"/>
    </cofactor>
</comment>
<dbReference type="NCBIfam" id="NF006050">
    <property type="entry name" value="PRK08197.1"/>
    <property type="match status" value="1"/>
</dbReference>
<evidence type="ECO:0000256" key="2">
    <source>
        <dbReference type="ARBA" id="ARBA00022898"/>
    </source>
</evidence>
<dbReference type="CDD" id="cd01563">
    <property type="entry name" value="Thr-synth_1"/>
    <property type="match status" value="1"/>
</dbReference>
<dbReference type="Gene3D" id="3.40.50.1100">
    <property type="match status" value="2"/>
</dbReference>
<dbReference type="InterPro" id="IPR000634">
    <property type="entry name" value="Ser/Thr_deHydtase_PyrdxlP-BS"/>
</dbReference>
<dbReference type="EC" id="4.2.3.1" evidence="5"/>
<dbReference type="GO" id="GO:0004794">
    <property type="term" value="F:threonine deaminase activity"/>
    <property type="evidence" value="ECO:0007669"/>
    <property type="project" value="TreeGrafter"/>
</dbReference>
<evidence type="ECO:0000259" key="4">
    <source>
        <dbReference type="Pfam" id="PF00291"/>
    </source>
</evidence>
<dbReference type="EMBL" id="RCYZ01000001">
    <property type="protein sequence ID" value="TPG72369.1"/>
    <property type="molecule type" value="Genomic_DNA"/>
</dbReference>
<dbReference type="RefSeq" id="WP_140465151.1">
    <property type="nucleotide sequence ID" value="NZ_RCYZ01000001.1"/>
</dbReference>
<dbReference type="OrthoDB" id="9778118at2"/>
<dbReference type="GO" id="GO:0009097">
    <property type="term" value="P:isoleucine biosynthetic process"/>
    <property type="evidence" value="ECO:0007669"/>
    <property type="project" value="TreeGrafter"/>
</dbReference>
<dbReference type="PANTHER" id="PTHR48078:SF6">
    <property type="entry name" value="L-THREONINE DEHYDRATASE CATABOLIC TDCB"/>
    <property type="match status" value="1"/>
</dbReference>
<dbReference type="Pfam" id="PF00291">
    <property type="entry name" value="PALP"/>
    <property type="match status" value="1"/>
</dbReference>
<dbReference type="PANTHER" id="PTHR48078">
    <property type="entry name" value="THREONINE DEHYDRATASE, MITOCHONDRIAL-RELATED"/>
    <property type="match status" value="1"/>
</dbReference>
<reference evidence="5 6" key="1">
    <citation type="journal article" date="2019" name="Environ. Microbiol.">
        <title>Species interactions and distinct microbial communities in high Arctic permafrost affected cryosols are associated with the CH4 and CO2 gas fluxes.</title>
        <authorList>
            <person name="Altshuler I."/>
            <person name="Hamel J."/>
            <person name="Turney S."/>
            <person name="Magnuson E."/>
            <person name="Levesque R."/>
            <person name="Greer C."/>
            <person name="Whyte L.G."/>
        </authorList>
    </citation>
    <scope>NUCLEOTIDE SEQUENCE [LARGE SCALE GENOMIC DNA]</scope>
    <source>
        <strain evidence="5 6">S9.2P</strain>
    </source>
</reference>
<keyword evidence="3 5" id="KW-0456">Lyase</keyword>
<evidence type="ECO:0000313" key="6">
    <source>
        <dbReference type="Proteomes" id="UP000317646"/>
    </source>
</evidence>
<evidence type="ECO:0000313" key="5">
    <source>
        <dbReference type="EMBL" id="TPG72369.1"/>
    </source>
</evidence>
<gene>
    <name evidence="5" type="ORF">EAH73_03845</name>
</gene>
<dbReference type="InterPro" id="IPR001926">
    <property type="entry name" value="TrpB-like_PALP"/>
</dbReference>
<proteinExistence type="predicted"/>
<keyword evidence="6" id="KW-1185">Reference proteome</keyword>
<accession>A0A502HC73</accession>
<dbReference type="SUPFAM" id="SSF53686">
    <property type="entry name" value="Tryptophan synthase beta subunit-like PLP-dependent enzymes"/>
    <property type="match status" value="1"/>
</dbReference>
<dbReference type="InterPro" id="IPR050147">
    <property type="entry name" value="Ser/Thr_Dehydratase"/>
</dbReference>
<comment type="caution">
    <text evidence="5">The sequence shown here is derived from an EMBL/GenBank/DDBJ whole genome shotgun (WGS) entry which is preliminary data.</text>
</comment>
<sequence length="400" mass="42570">MLVATPSVSRLRALHCSACGTAYSAFDLQRVSACCAVPLVADYDTAGPLTPADGINTADASMWRYGALLPLLDDQYKVTLGEGFTPILPLPRLGALHGLNSLLLKDEGQNPTGSFKARGLSMAVSKALELGVAGCIIPTAGNAGVALAAYCARAGLPATVVMPRHTPDAFKEECYWYGADVELVDGLISDCGARVRQLNAAGALLDVSTLKEPYRLEGKKTMGYEIAEQLGWQLPDVLLYPAGGGTGLIGIWKAFREMQALGWLALDAKLPRMVAVQAENCCPLLETYAGRQPNCSHYQGRPTLANGLAVPHPLGEAMMLQVLRESQGTVVAISEEGMLAGMRELGQQEGLFVAPEGAAVWMAARQLLATGWLQHHEQILLLNTGSAQKYLANVQGRSRV</sequence>
<keyword evidence="2" id="KW-0663">Pyridoxal phosphate</keyword>
<evidence type="ECO:0000256" key="3">
    <source>
        <dbReference type="ARBA" id="ARBA00023239"/>
    </source>
</evidence>
<dbReference type="GO" id="GO:0004795">
    <property type="term" value="F:threonine synthase activity"/>
    <property type="evidence" value="ECO:0007669"/>
    <property type="project" value="UniProtKB-EC"/>
</dbReference>
<dbReference type="GO" id="GO:0006567">
    <property type="term" value="P:L-threonine catabolic process"/>
    <property type="evidence" value="ECO:0007669"/>
    <property type="project" value="TreeGrafter"/>
</dbReference>
<name>A0A502HC73_9BACT</name>
<dbReference type="GO" id="GO:0030170">
    <property type="term" value="F:pyridoxal phosphate binding"/>
    <property type="evidence" value="ECO:0007669"/>
    <property type="project" value="InterPro"/>
</dbReference>
<protein>
    <submittedName>
        <fullName evidence="5">Threonine synthase</fullName>
        <ecNumber evidence="5">4.2.3.1</ecNumber>
    </submittedName>
</protein>
<feature type="domain" description="Tryptophan synthase beta chain-like PALP" evidence="4">
    <location>
        <begin position="78"/>
        <end position="385"/>
    </location>
</feature>
<dbReference type="GO" id="GO:0003941">
    <property type="term" value="F:L-serine ammonia-lyase activity"/>
    <property type="evidence" value="ECO:0007669"/>
    <property type="project" value="TreeGrafter"/>
</dbReference>
<evidence type="ECO:0000256" key="1">
    <source>
        <dbReference type="ARBA" id="ARBA00001933"/>
    </source>
</evidence>
<dbReference type="Proteomes" id="UP000317646">
    <property type="component" value="Unassembled WGS sequence"/>
</dbReference>
<dbReference type="AlphaFoldDB" id="A0A502HC73"/>